<reference evidence="2" key="1">
    <citation type="submission" date="2021-03" db="EMBL/GenBank/DDBJ databases">
        <authorList>
            <person name="Wang G."/>
        </authorList>
    </citation>
    <scope>NUCLEOTIDE SEQUENCE</scope>
    <source>
        <strain evidence="2">KCTC 12899</strain>
    </source>
</reference>
<dbReference type="RefSeq" id="WP_207862717.1">
    <property type="nucleotide sequence ID" value="NZ_JAFREP010000042.1"/>
</dbReference>
<keyword evidence="3" id="KW-1185">Reference proteome</keyword>
<dbReference type="EMBL" id="JAFREP010000042">
    <property type="protein sequence ID" value="MBO1322745.1"/>
    <property type="molecule type" value="Genomic_DNA"/>
</dbReference>
<feature type="transmembrane region" description="Helical" evidence="1">
    <location>
        <begin position="229"/>
        <end position="254"/>
    </location>
</feature>
<evidence type="ECO:0000313" key="3">
    <source>
        <dbReference type="Proteomes" id="UP000664417"/>
    </source>
</evidence>
<dbReference type="AlphaFoldDB" id="A0A8J7QPG6"/>
<sequence length="267" mass="29531">MKPVYGAMVWQALHLALGVVLAANEQGNPTPPVHELLAYSLWNLAPYGALWLLALPREHRRNHLHLIHGASLVFFAVYAITSLVGQKTGVSPFHWASIGPFFQWPATLAVLWLATYIRTPTPPQPDTADKTPSLWARYKNSKSFLWAPLAQALCYLPFLGKPSDEYFTLFLVIAVFGLSVFLPLTLFEFAGRHLPGSRAVANIGNSALLLLPAGYLATGRLTDAQDGTLWFLIGIPLTQGFIALITTLTAYIILKTRANHPMDRLYQ</sequence>
<feature type="transmembrane region" description="Helical" evidence="1">
    <location>
        <begin position="63"/>
        <end position="81"/>
    </location>
</feature>
<protein>
    <submittedName>
        <fullName evidence="2">Uncharacterized protein</fullName>
    </submittedName>
</protein>
<feature type="transmembrane region" description="Helical" evidence="1">
    <location>
        <begin position="166"/>
        <end position="187"/>
    </location>
</feature>
<dbReference type="Proteomes" id="UP000664417">
    <property type="component" value="Unassembled WGS sequence"/>
</dbReference>
<evidence type="ECO:0000256" key="1">
    <source>
        <dbReference type="SAM" id="Phobius"/>
    </source>
</evidence>
<keyword evidence="1" id="KW-0812">Transmembrane</keyword>
<accession>A0A8J7QPG6</accession>
<feature type="transmembrane region" description="Helical" evidence="1">
    <location>
        <begin position="143"/>
        <end position="160"/>
    </location>
</feature>
<organism evidence="2 3">
    <name type="scientific">Acanthopleuribacter pedis</name>
    <dbReference type="NCBI Taxonomy" id="442870"/>
    <lineage>
        <taxon>Bacteria</taxon>
        <taxon>Pseudomonadati</taxon>
        <taxon>Acidobacteriota</taxon>
        <taxon>Holophagae</taxon>
        <taxon>Acanthopleuribacterales</taxon>
        <taxon>Acanthopleuribacteraceae</taxon>
        <taxon>Acanthopleuribacter</taxon>
    </lineage>
</organism>
<name>A0A8J7QPG6_9BACT</name>
<feature type="transmembrane region" description="Helical" evidence="1">
    <location>
        <begin position="93"/>
        <end position="114"/>
    </location>
</feature>
<keyword evidence="1" id="KW-1133">Transmembrane helix</keyword>
<comment type="caution">
    <text evidence="2">The sequence shown here is derived from an EMBL/GenBank/DDBJ whole genome shotgun (WGS) entry which is preliminary data.</text>
</comment>
<feature type="transmembrane region" description="Helical" evidence="1">
    <location>
        <begin position="199"/>
        <end position="217"/>
    </location>
</feature>
<feature type="transmembrane region" description="Helical" evidence="1">
    <location>
        <begin position="38"/>
        <end position="56"/>
    </location>
</feature>
<proteinExistence type="predicted"/>
<evidence type="ECO:0000313" key="2">
    <source>
        <dbReference type="EMBL" id="MBO1322745.1"/>
    </source>
</evidence>
<gene>
    <name evidence="2" type="ORF">J3U88_30010</name>
</gene>
<keyword evidence="1" id="KW-0472">Membrane</keyword>